<name>A0ABY5L960_9SPHN</name>
<accession>A0ABY5L960</accession>
<organism evidence="2 3">
    <name type="scientific">Sphingomonas qomolangmaensis</name>
    <dbReference type="NCBI Taxonomy" id="2918765"/>
    <lineage>
        <taxon>Bacteria</taxon>
        <taxon>Pseudomonadati</taxon>
        <taxon>Pseudomonadota</taxon>
        <taxon>Alphaproteobacteria</taxon>
        <taxon>Sphingomonadales</taxon>
        <taxon>Sphingomonadaceae</taxon>
        <taxon>Sphingomonas</taxon>
    </lineage>
</organism>
<dbReference type="EMBL" id="CP101740">
    <property type="protein sequence ID" value="UUL82511.1"/>
    <property type="molecule type" value="Genomic_DNA"/>
</dbReference>
<sequence length="69" mass="7715">MDPDDRTYFQHRAEVETKMAERATDPSAVQAHYRLAEAYLDKLFSSSRANAGSEKSLLNSDPPGRRTGT</sequence>
<evidence type="ECO:0000313" key="3">
    <source>
        <dbReference type="Proteomes" id="UP001058533"/>
    </source>
</evidence>
<dbReference type="RefSeq" id="WP_256506345.1">
    <property type="nucleotide sequence ID" value="NZ_CP101740.1"/>
</dbReference>
<gene>
    <name evidence="2" type="ORF">NMP03_15285</name>
</gene>
<keyword evidence="3" id="KW-1185">Reference proteome</keyword>
<dbReference type="Proteomes" id="UP001058533">
    <property type="component" value="Chromosome"/>
</dbReference>
<protein>
    <submittedName>
        <fullName evidence="2">Uncharacterized protein</fullName>
    </submittedName>
</protein>
<proteinExistence type="predicted"/>
<reference evidence="2" key="1">
    <citation type="submission" date="2022-07" db="EMBL/GenBank/DDBJ databases">
        <title>Sphingomonas sp. nov., a novel bacterium isolated from the north slope of the Mount Everest.</title>
        <authorList>
            <person name="Cui X."/>
            <person name="Liu Y."/>
        </authorList>
    </citation>
    <scope>NUCLEOTIDE SEQUENCE</scope>
    <source>
        <strain evidence="2">S5-59</strain>
    </source>
</reference>
<feature type="region of interest" description="Disordered" evidence="1">
    <location>
        <begin position="46"/>
        <end position="69"/>
    </location>
</feature>
<evidence type="ECO:0000256" key="1">
    <source>
        <dbReference type="SAM" id="MobiDB-lite"/>
    </source>
</evidence>
<evidence type="ECO:0000313" key="2">
    <source>
        <dbReference type="EMBL" id="UUL82511.1"/>
    </source>
</evidence>